<reference evidence="2 3" key="1">
    <citation type="submission" date="2014-03" db="EMBL/GenBank/DDBJ databases">
        <title>Bradyrhizobium valentinum sp. nov., isolated from effective nodules of Lupinus mariae-josephae, a lupine endemic of basic-lime soils in Eastern Spain.</title>
        <authorList>
            <person name="Duran D."/>
            <person name="Rey L."/>
            <person name="Navarro A."/>
            <person name="Busquets A."/>
            <person name="Imperial J."/>
            <person name="Ruiz-Argueso T."/>
        </authorList>
    </citation>
    <scope>NUCLEOTIDE SEQUENCE [LARGE SCALE GENOMIC DNA]</scope>
    <source>
        <strain evidence="2 3">LmjM3</strain>
    </source>
</reference>
<comment type="caution">
    <text evidence="2">The sequence shown here is derived from an EMBL/GenBank/DDBJ whole genome shotgun (WGS) entry which is preliminary data.</text>
</comment>
<dbReference type="RefSeq" id="WP_057852282.1">
    <property type="nucleotide sequence ID" value="NZ_LLXX01000127.1"/>
</dbReference>
<keyword evidence="1" id="KW-0812">Transmembrane</keyword>
<evidence type="ECO:0000313" key="3">
    <source>
        <dbReference type="Proteomes" id="UP000051913"/>
    </source>
</evidence>
<dbReference type="AlphaFoldDB" id="A0A0R3LEX7"/>
<feature type="transmembrane region" description="Helical" evidence="1">
    <location>
        <begin position="26"/>
        <end position="49"/>
    </location>
</feature>
<keyword evidence="3" id="KW-1185">Reference proteome</keyword>
<keyword evidence="1" id="KW-0472">Membrane</keyword>
<keyword evidence="1" id="KW-1133">Transmembrane helix</keyword>
<sequence>MRIFSLSPIVLVIGLAAMSMNTSGAMIALSLIGFAAIILIVLLAATVVITAEVERLDARAIE</sequence>
<name>A0A0R3LEX7_9BRAD</name>
<organism evidence="2 3">
    <name type="scientific">Bradyrhizobium valentinum</name>
    <dbReference type="NCBI Taxonomy" id="1518501"/>
    <lineage>
        <taxon>Bacteria</taxon>
        <taxon>Pseudomonadati</taxon>
        <taxon>Pseudomonadota</taxon>
        <taxon>Alphaproteobacteria</taxon>
        <taxon>Hyphomicrobiales</taxon>
        <taxon>Nitrobacteraceae</taxon>
        <taxon>Bradyrhizobium</taxon>
    </lineage>
</organism>
<proteinExistence type="predicted"/>
<accession>A0A0R3LEX7</accession>
<protein>
    <submittedName>
        <fullName evidence="2">Uncharacterized protein</fullName>
    </submittedName>
</protein>
<evidence type="ECO:0000256" key="1">
    <source>
        <dbReference type="SAM" id="Phobius"/>
    </source>
</evidence>
<gene>
    <name evidence="2" type="ORF">CP49_36390</name>
</gene>
<dbReference type="Proteomes" id="UP000051913">
    <property type="component" value="Unassembled WGS sequence"/>
</dbReference>
<dbReference type="EMBL" id="LLXX01000127">
    <property type="protein sequence ID" value="KRR04301.1"/>
    <property type="molecule type" value="Genomic_DNA"/>
</dbReference>
<evidence type="ECO:0000313" key="2">
    <source>
        <dbReference type="EMBL" id="KRR04301.1"/>
    </source>
</evidence>